<name>A0ABM1MU34_NICVS</name>
<dbReference type="PANTHER" id="PTHR10840">
    <property type="entry name" value="PROGRAMMED CELL DEATH PROTEIN 5"/>
    <property type="match status" value="1"/>
</dbReference>
<dbReference type="PANTHER" id="PTHR10840:SF0">
    <property type="entry name" value="PROGRAMMED CELL DEATH PROTEIN 5"/>
    <property type="match status" value="1"/>
</dbReference>
<protein>
    <submittedName>
        <fullName evidence="4">Programmed cell death protein 5</fullName>
    </submittedName>
</protein>
<dbReference type="Pfam" id="PF01984">
    <property type="entry name" value="dsDNA_bind"/>
    <property type="match status" value="1"/>
</dbReference>
<feature type="compositionally biased region" description="Basic and acidic residues" evidence="2">
    <location>
        <begin position="32"/>
        <end position="43"/>
    </location>
</feature>
<evidence type="ECO:0000313" key="4">
    <source>
        <dbReference type="RefSeq" id="XP_017778084.1"/>
    </source>
</evidence>
<evidence type="ECO:0000256" key="2">
    <source>
        <dbReference type="SAM" id="MobiDB-lite"/>
    </source>
</evidence>
<dbReference type="PIRSF" id="PIRSF015730">
    <property type="entry name" value="TFAR19"/>
    <property type="match status" value="1"/>
</dbReference>
<gene>
    <name evidence="4" type="primary">LOC108563808</name>
</gene>
<dbReference type="Gene3D" id="1.10.8.140">
    <property type="entry name" value="PDCD5-like"/>
    <property type="match status" value="1"/>
</dbReference>
<proteinExistence type="inferred from homology"/>
<accession>A0ABM1MU34</accession>
<sequence length="129" mass="14497">MADPELEELRKQRLAQMQSQFKGGDQQSAAKAQEDARAQEDAKHSILSQILDQSARARLNTLSLGKPEKGRMVENMLIRMAQSGQIRGKISEADFIGILESVNSQMPQNKTSVKFDRRRAAFDSDDDDF</sequence>
<evidence type="ECO:0000256" key="1">
    <source>
        <dbReference type="ARBA" id="ARBA00010490"/>
    </source>
</evidence>
<comment type="similarity">
    <text evidence="1">Belongs to the PDCD5 family.</text>
</comment>
<dbReference type="GeneID" id="108563808"/>
<feature type="region of interest" description="Disordered" evidence="2">
    <location>
        <begin position="17"/>
        <end position="43"/>
    </location>
</feature>
<dbReference type="InterPro" id="IPR036883">
    <property type="entry name" value="PDCD5-like_sf"/>
</dbReference>
<keyword evidence="3" id="KW-1185">Reference proteome</keyword>
<reference evidence="4" key="1">
    <citation type="submission" date="2025-08" db="UniProtKB">
        <authorList>
            <consortium name="RefSeq"/>
        </authorList>
    </citation>
    <scope>IDENTIFICATION</scope>
    <source>
        <tissue evidence="4">Whole Larva</tissue>
    </source>
</reference>
<dbReference type="Proteomes" id="UP000695000">
    <property type="component" value="Unplaced"/>
</dbReference>
<dbReference type="SUPFAM" id="SSF46950">
    <property type="entry name" value="Double-stranded DNA-binding domain"/>
    <property type="match status" value="1"/>
</dbReference>
<organism evidence="3 4">
    <name type="scientific">Nicrophorus vespilloides</name>
    <name type="common">Boreal carrion beetle</name>
    <dbReference type="NCBI Taxonomy" id="110193"/>
    <lineage>
        <taxon>Eukaryota</taxon>
        <taxon>Metazoa</taxon>
        <taxon>Ecdysozoa</taxon>
        <taxon>Arthropoda</taxon>
        <taxon>Hexapoda</taxon>
        <taxon>Insecta</taxon>
        <taxon>Pterygota</taxon>
        <taxon>Neoptera</taxon>
        <taxon>Endopterygota</taxon>
        <taxon>Coleoptera</taxon>
        <taxon>Polyphaga</taxon>
        <taxon>Staphyliniformia</taxon>
        <taxon>Silphidae</taxon>
        <taxon>Nicrophorinae</taxon>
        <taxon>Nicrophorus</taxon>
    </lineage>
</organism>
<evidence type="ECO:0000313" key="3">
    <source>
        <dbReference type="Proteomes" id="UP000695000"/>
    </source>
</evidence>
<feature type="compositionally biased region" description="Polar residues" evidence="2">
    <location>
        <begin position="17"/>
        <end position="30"/>
    </location>
</feature>
<dbReference type="InterPro" id="IPR002836">
    <property type="entry name" value="PDCD5-like"/>
</dbReference>
<dbReference type="RefSeq" id="XP_017778084.1">
    <property type="nucleotide sequence ID" value="XM_017922595.1"/>
</dbReference>